<comment type="subcellular location">
    <subcellularLocation>
        <location evidence="1">Membrane</location>
        <topology evidence="1">Single-pass membrane protein</topology>
    </subcellularLocation>
</comment>
<evidence type="ECO:0000256" key="1">
    <source>
        <dbReference type="ARBA" id="ARBA00004167"/>
    </source>
</evidence>
<protein>
    <submittedName>
        <fullName evidence="10">Sec-independent protein translocase protein TatB</fullName>
    </submittedName>
</protein>
<evidence type="ECO:0000256" key="8">
    <source>
        <dbReference type="SAM" id="MobiDB-lite"/>
    </source>
</evidence>
<gene>
    <name evidence="10" type="ORF">BJY28_001776</name>
</gene>
<evidence type="ECO:0000256" key="7">
    <source>
        <dbReference type="ARBA" id="ARBA00023136"/>
    </source>
</evidence>
<keyword evidence="3 9" id="KW-0812">Transmembrane</keyword>
<keyword evidence="7 9" id="KW-0472">Membrane</keyword>
<evidence type="ECO:0000256" key="6">
    <source>
        <dbReference type="ARBA" id="ARBA00023010"/>
    </source>
</evidence>
<feature type="compositionally biased region" description="Pro residues" evidence="8">
    <location>
        <begin position="127"/>
        <end position="136"/>
    </location>
</feature>
<dbReference type="Proteomes" id="UP000592181">
    <property type="component" value="Unassembled WGS sequence"/>
</dbReference>
<accession>A0A852X4C5</accession>
<dbReference type="Pfam" id="PF02416">
    <property type="entry name" value="TatA_B_E"/>
    <property type="match status" value="1"/>
</dbReference>
<keyword evidence="4" id="KW-0653">Protein transport</keyword>
<feature type="region of interest" description="Disordered" evidence="8">
    <location>
        <begin position="88"/>
        <end position="136"/>
    </location>
</feature>
<name>A0A852X4C5_9MICO</name>
<keyword evidence="5 9" id="KW-1133">Transmembrane helix</keyword>
<evidence type="ECO:0000256" key="4">
    <source>
        <dbReference type="ARBA" id="ARBA00022927"/>
    </source>
</evidence>
<evidence type="ECO:0000313" key="10">
    <source>
        <dbReference type="EMBL" id="NYG37307.1"/>
    </source>
</evidence>
<evidence type="ECO:0000256" key="9">
    <source>
        <dbReference type="SAM" id="Phobius"/>
    </source>
</evidence>
<dbReference type="PRINTS" id="PR01506">
    <property type="entry name" value="TATBPROTEIN"/>
</dbReference>
<proteinExistence type="predicted"/>
<evidence type="ECO:0000256" key="3">
    <source>
        <dbReference type="ARBA" id="ARBA00022692"/>
    </source>
</evidence>
<dbReference type="EMBL" id="JACBZX010000001">
    <property type="protein sequence ID" value="NYG37307.1"/>
    <property type="molecule type" value="Genomic_DNA"/>
</dbReference>
<dbReference type="Gene3D" id="1.20.5.3310">
    <property type="match status" value="1"/>
</dbReference>
<feature type="transmembrane region" description="Helical" evidence="9">
    <location>
        <begin position="6"/>
        <end position="25"/>
    </location>
</feature>
<reference evidence="10 11" key="1">
    <citation type="submission" date="2020-07" db="EMBL/GenBank/DDBJ databases">
        <title>Sequencing the genomes of 1000 actinobacteria strains.</title>
        <authorList>
            <person name="Klenk H.-P."/>
        </authorList>
    </citation>
    <scope>NUCLEOTIDE SEQUENCE [LARGE SCALE GENOMIC DNA]</scope>
    <source>
        <strain evidence="10 11">DSM 24723</strain>
    </source>
</reference>
<comment type="caution">
    <text evidence="10">The sequence shown here is derived from an EMBL/GenBank/DDBJ whole genome shotgun (WGS) entry which is preliminary data.</text>
</comment>
<dbReference type="AlphaFoldDB" id="A0A852X4C5"/>
<keyword evidence="11" id="KW-1185">Reference proteome</keyword>
<dbReference type="InterPro" id="IPR003369">
    <property type="entry name" value="TatA/B/E"/>
</dbReference>
<feature type="compositionally biased region" description="Basic and acidic residues" evidence="8">
    <location>
        <begin position="92"/>
        <end position="104"/>
    </location>
</feature>
<sequence length="136" mass="15070">MGIVSGWEFILLIVLAIVILGPTKLPEYSAKLARLVMNVRRMAYDARGQLREQMGPEFDELNWKQYDPRQYDPRKIVREALMEPLEDAFSIEDGRSSAGSDRRSGSTAADELVESGAGADGTSDGPRPTPWDPEAT</sequence>
<keyword evidence="6" id="KW-0811">Translocation</keyword>
<keyword evidence="2" id="KW-0813">Transport</keyword>
<evidence type="ECO:0000256" key="2">
    <source>
        <dbReference type="ARBA" id="ARBA00022448"/>
    </source>
</evidence>
<organism evidence="10 11">
    <name type="scientific">Janibacter alkaliphilus</name>
    <dbReference type="NCBI Taxonomy" id="1069963"/>
    <lineage>
        <taxon>Bacteria</taxon>
        <taxon>Bacillati</taxon>
        <taxon>Actinomycetota</taxon>
        <taxon>Actinomycetes</taxon>
        <taxon>Micrococcales</taxon>
        <taxon>Intrasporangiaceae</taxon>
        <taxon>Janibacter</taxon>
    </lineage>
</organism>
<evidence type="ECO:0000256" key="5">
    <source>
        <dbReference type="ARBA" id="ARBA00022989"/>
    </source>
</evidence>
<dbReference type="RefSeq" id="WP_179462693.1">
    <property type="nucleotide sequence ID" value="NZ_JACBZX010000001.1"/>
</dbReference>
<evidence type="ECO:0000313" key="11">
    <source>
        <dbReference type="Proteomes" id="UP000592181"/>
    </source>
</evidence>